<accession>A0ABN7AUN3</accession>
<dbReference type="EMBL" id="AP028914">
    <property type="protein sequence ID" value="BES95892.1"/>
    <property type="molecule type" value="Genomic_DNA"/>
</dbReference>
<keyword evidence="3" id="KW-1185">Reference proteome</keyword>
<name>A0ABN7AUN3_9HEMI</name>
<organism evidence="2 3">
    <name type="scientific">Nesidiocoris tenuis</name>
    <dbReference type="NCBI Taxonomy" id="355587"/>
    <lineage>
        <taxon>Eukaryota</taxon>
        <taxon>Metazoa</taxon>
        <taxon>Ecdysozoa</taxon>
        <taxon>Arthropoda</taxon>
        <taxon>Hexapoda</taxon>
        <taxon>Insecta</taxon>
        <taxon>Pterygota</taxon>
        <taxon>Neoptera</taxon>
        <taxon>Paraneoptera</taxon>
        <taxon>Hemiptera</taxon>
        <taxon>Heteroptera</taxon>
        <taxon>Panheteroptera</taxon>
        <taxon>Cimicomorpha</taxon>
        <taxon>Miridae</taxon>
        <taxon>Dicyphina</taxon>
        <taxon>Nesidiocoris</taxon>
    </lineage>
</organism>
<reference evidence="2 3" key="1">
    <citation type="submission" date="2023-09" db="EMBL/GenBank/DDBJ databases">
        <title>Nesidiocoris tenuis whole genome shotgun sequence.</title>
        <authorList>
            <person name="Shibata T."/>
            <person name="Shimoda M."/>
            <person name="Kobayashi T."/>
            <person name="Uehara T."/>
        </authorList>
    </citation>
    <scope>NUCLEOTIDE SEQUENCE [LARGE SCALE GENOMIC DNA]</scope>
    <source>
        <strain evidence="2 3">Japan</strain>
    </source>
</reference>
<keyword evidence="1" id="KW-0175">Coiled coil</keyword>
<evidence type="ECO:0000313" key="2">
    <source>
        <dbReference type="EMBL" id="BES95892.1"/>
    </source>
</evidence>
<protein>
    <submittedName>
        <fullName evidence="2">Uncharacterized protein</fullName>
    </submittedName>
</protein>
<evidence type="ECO:0000256" key="1">
    <source>
        <dbReference type="SAM" id="Coils"/>
    </source>
</evidence>
<dbReference type="Proteomes" id="UP001307889">
    <property type="component" value="Chromosome 6"/>
</dbReference>
<sequence length="152" mass="17457">MPSKPVKCKNSARKSPNKTDEIKLKFAEQEVIGILKNFDDPRSNELYKTVLLLEDKRFEQLSANFLAVGTILAKIRKCNEDLKIKFTTQTQIKCFQKRLASVEAEIKKIKETVARETERLRSERTELEESLADLDDLLRNASLGREKTSGKK</sequence>
<feature type="coiled-coil region" evidence="1">
    <location>
        <begin position="92"/>
        <end position="140"/>
    </location>
</feature>
<evidence type="ECO:0000313" key="3">
    <source>
        <dbReference type="Proteomes" id="UP001307889"/>
    </source>
</evidence>
<gene>
    <name evidence="2" type="ORF">NTJ_08701</name>
</gene>
<proteinExistence type="predicted"/>